<gene>
    <name evidence="1" type="ORF">GCM10007422_21650</name>
    <name evidence="2" type="ORF">GGQ60_001024</name>
</gene>
<dbReference type="EMBL" id="JACIEF010000001">
    <property type="protein sequence ID" value="MBB4107064.1"/>
    <property type="molecule type" value="Genomic_DNA"/>
</dbReference>
<accession>A0A7W6P5N3</accession>
<organism evidence="2 3">
    <name type="scientific">Pedobacter zeae</name>
    <dbReference type="NCBI Taxonomy" id="1737356"/>
    <lineage>
        <taxon>Bacteria</taxon>
        <taxon>Pseudomonadati</taxon>
        <taxon>Bacteroidota</taxon>
        <taxon>Sphingobacteriia</taxon>
        <taxon>Sphingobacteriales</taxon>
        <taxon>Sphingobacteriaceae</taxon>
        <taxon>Pedobacter</taxon>
    </lineage>
</organism>
<evidence type="ECO:0000313" key="1">
    <source>
        <dbReference type="EMBL" id="GGH05533.1"/>
    </source>
</evidence>
<reference evidence="4" key="2">
    <citation type="journal article" date="2019" name="Int. J. Syst. Evol. Microbiol.">
        <title>The Global Catalogue of Microorganisms (GCM) 10K type strain sequencing project: providing services to taxonomists for standard genome sequencing and annotation.</title>
        <authorList>
            <consortium name="The Broad Institute Genomics Platform"/>
            <consortium name="The Broad Institute Genome Sequencing Center for Infectious Disease"/>
            <person name="Wu L."/>
            <person name="Ma J."/>
        </authorList>
    </citation>
    <scope>NUCLEOTIDE SEQUENCE [LARGE SCALE GENOMIC DNA]</scope>
    <source>
        <strain evidence="4">CGMCC 1.15287</strain>
    </source>
</reference>
<dbReference type="Proteomes" id="UP000532273">
    <property type="component" value="Unassembled WGS sequence"/>
</dbReference>
<comment type="caution">
    <text evidence="2">The sequence shown here is derived from an EMBL/GenBank/DDBJ whole genome shotgun (WGS) entry which is preliminary data.</text>
</comment>
<proteinExistence type="predicted"/>
<reference evidence="2 3" key="3">
    <citation type="submission" date="2020-08" db="EMBL/GenBank/DDBJ databases">
        <title>Genomic Encyclopedia of Type Strains, Phase IV (KMG-IV): sequencing the most valuable type-strain genomes for metagenomic binning, comparative biology and taxonomic classification.</title>
        <authorList>
            <person name="Goeker M."/>
        </authorList>
    </citation>
    <scope>NUCLEOTIDE SEQUENCE [LARGE SCALE GENOMIC DNA]</scope>
    <source>
        <strain evidence="2 3">DSM 100774</strain>
    </source>
</reference>
<reference evidence="1" key="4">
    <citation type="submission" date="2024-05" db="EMBL/GenBank/DDBJ databases">
        <authorList>
            <person name="Sun Q."/>
            <person name="Zhou Y."/>
        </authorList>
    </citation>
    <scope>NUCLEOTIDE SEQUENCE</scope>
    <source>
        <strain evidence="1">CGMCC 1.15287</strain>
    </source>
</reference>
<sequence>MEHILLENDLSLSFEKLPHTVRLILSKNNEEWACRKEKLIKLLTFIDIDQAHVFKGRLQLIKSDDNISIQVKNKHICSVTAEKFKQALNNLK</sequence>
<keyword evidence="4" id="KW-1185">Reference proteome</keyword>
<protein>
    <submittedName>
        <fullName evidence="2">Ribosome maturation factor RimP</fullName>
    </submittedName>
</protein>
<dbReference type="RefSeq" id="WP_183760457.1">
    <property type="nucleotide sequence ID" value="NZ_BMHZ01000002.1"/>
</dbReference>
<dbReference type="EMBL" id="BMHZ01000002">
    <property type="protein sequence ID" value="GGH05533.1"/>
    <property type="molecule type" value="Genomic_DNA"/>
</dbReference>
<dbReference type="AlphaFoldDB" id="A0A7W6P5N3"/>
<evidence type="ECO:0000313" key="3">
    <source>
        <dbReference type="Proteomes" id="UP000532273"/>
    </source>
</evidence>
<evidence type="ECO:0000313" key="2">
    <source>
        <dbReference type="EMBL" id="MBB4107064.1"/>
    </source>
</evidence>
<reference evidence="1" key="1">
    <citation type="journal article" date="2014" name="Int. J. Syst. Evol. Microbiol.">
        <title>Complete genome of a new Firmicutes species belonging to the dominant human colonic microbiota ('Ruminococcus bicirculans') reveals two chromosomes and a selective capacity to utilize plant glucans.</title>
        <authorList>
            <consortium name="NISC Comparative Sequencing Program"/>
            <person name="Wegmann U."/>
            <person name="Louis P."/>
            <person name="Goesmann A."/>
            <person name="Henrissat B."/>
            <person name="Duncan S.H."/>
            <person name="Flint H.J."/>
        </authorList>
    </citation>
    <scope>NUCLEOTIDE SEQUENCE</scope>
    <source>
        <strain evidence="1">CGMCC 1.15287</strain>
    </source>
</reference>
<dbReference type="Proteomes" id="UP000642938">
    <property type="component" value="Unassembled WGS sequence"/>
</dbReference>
<name>A0A7W6P5N3_9SPHI</name>
<evidence type="ECO:0000313" key="4">
    <source>
        <dbReference type="Proteomes" id="UP000642938"/>
    </source>
</evidence>